<feature type="binding site" evidence="8">
    <location>
        <position position="264"/>
    </location>
    <ligand>
        <name>Mn(2+)</name>
        <dbReference type="ChEBI" id="CHEBI:29035"/>
        <label>1</label>
    </ligand>
</feature>
<comment type="cofactor">
    <cofactor evidence="8">
        <name>Mn(2+)</name>
        <dbReference type="ChEBI" id="CHEBI:29035"/>
    </cofactor>
    <text evidence="8">Binds 2 manganese ions per subunit.</text>
</comment>
<gene>
    <name evidence="8" type="primary">pepA</name>
    <name evidence="11" type="ORF">DI533_16120</name>
</gene>
<keyword evidence="8" id="KW-0479">Metal-binding</keyword>
<evidence type="ECO:0000256" key="1">
    <source>
        <dbReference type="ARBA" id="ARBA00000135"/>
    </source>
</evidence>
<evidence type="ECO:0000313" key="11">
    <source>
        <dbReference type="EMBL" id="PZQ97067.1"/>
    </source>
</evidence>
<feature type="binding site" evidence="8">
    <location>
        <position position="259"/>
    </location>
    <ligand>
        <name>Mn(2+)</name>
        <dbReference type="ChEBI" id="CHEBI:29035"/>
        <label>2</label>
    </ligand>
</feature>
<dbReference type="NCBIfam" id="NF002077">
    <property type="entry name" value="PRK00913.2-4"/>
    <property type="match status" value="1"/>
</dbReference>
<evidence type="ECO:0000256" key="3">
    <source>
        <dbReference type="ARBA" id="ARBA00009528"/>
    </source>
</evidence>
<comment type="subcellular location">
    <subcellularLocation>
        <location evidence="8">Cytoplasm</location>
    </subcellularLocation>
</comment>
<feature type="binding site" evidence="8">
    <location>
        <position position="341"/>
    </location>
    <ligand>
        <name>Mn(2+)</name>
        <dbReference type="ChEBI" id="CHEBI:29035"/>
        <label>1</label>
    </ligand>
</feature>
<dbReference type="InterPro" id="IPR000819">
    <property type="entry name" value="Peptidase_M17_C"/>
</dbReference>
<evidence type="ECO:0000256" key="7">
    <source>
        <dbReference type="ARBA" id="ARBA00023211"/>
    </source>
</evidence>
<feature type="binding site" evidence="8">
    <location>
        <position position="343"/>
    </location>
    <ligand>
        <name>Mn(2+)</name>
        <dbReference type="ChEBI" id="CHEBI:29035"/>
        <label>2</label>
    </ligand>
</feature>
<evidence type="ECO:0000256" key="4">
    <source>
        <dbReference type="ARBA" id="ARBA00022438"/>
    </source>
</evidence>
<feature type="domain" description="Cytosol aminopeptidase" evidence="9">
    <location>
        <begin position="179"/>
        <end position="485"/>
    </location>
</feature>
<feature type="domain" description="Peptidase M17 leucyl aminopeptidase N-terminal" evidence="10">
    <location>
        <begin position="29"/>
        <end position="143"/>
    </location>
</feature>
<dbReference type="PRINTS" id="PR00481">
    <property type="entry name" value="LAMNOPPTDASE"/>
</dbReference>
<accession>A0A2W5TMT2</accession>
<feature type="binding site" evidence="8">
    <location>
        <position position="343"/>
    </location>
    <ligand>
        <name>Mn(2+)</name>
        <dbReference type="ChEBI" id="CHEBI:29035"/>
        <label>1</label>
    </ligand>
</feature>
<dbReference type="CDD" id="cd00433">
    <property type="entry name" value="Peptidase_M17"/>
    <property type="match status" value="1"/>
</dbReference>
<dbReference type="Pfam" id="PF02789">
    <property type="entry name" value="Peptidase_M17_N"/>
    <property type="match status" value="1"/>
</dbReference>
<feature type="active site" evidence="8">
    <location>
        <position position="271"/>
    </location>
</feature>
<dbReference type="InterPro" id="IPR023042">
    <property type="entry name" value="Peptidase_M17_leu_NH2_pept"/>
</dbReference>
<evidence type="ECO:0000313" key="12">
    <source>
        <dbReference type="Proteomes" id="UP000248975"/>
    </source>
</evidence>
<dbReference type="GO" id="GO:0030145">
    <property type="term" value="F:manganese ion binding"/>
    <property type="evidence" value="ECO:0007669"/>
    <property type="project" value="UniProtKB-UniRule"/>
</dbReference>
<dbReference type="Gene3D" id="3.40.630.10">
    <property type="entry name" value="Zn peptidases"/>
    <property type="match status" value="1"/>
</dbReference>
<keyword evidence="8" id="KW-0963">Cytoplasm</keyword>
<evidence type="ECO:0000256" key="6">
    <source>
        <dbReference type="ARBA" id="ARBA00022801"/>
    </source>
</evidence>
<comment type="catalytic activity">
    <reaction evidence="2 8">
        <text>Release of an N-terminal amino acid, preferentially leucine, but not glutamic or aspartic acids.</text>
        <dbReference type="EC" id="3.4.11.10"/>
    </reaction>
</comment>
<sequence length="501" mass="52691">MTLTLRLQASTDATANSPVLVVLRAGRSALGPQASGIDAQSGGAIVRACATPRFSGAVGECIDLLAPSGISARKVVVLGLGDPAAISALAAVRAGAALAQHLETEQETEATILFDVPSGSALASDVILARLLLGMRLRNYRFQLMPKAEKPFDLRVTLVTGHKPAELQRGEAIAEGVALARTLVNFPASHLNPDNFADHLAPLVDAGVAVEVLETADLERLGMNAVLAVGNGSDRKPRVIVLSYRGEGSSAQPLALIGKGMCFDAGGLCIKTGPQMFAMKGDMGGAAAVIGTMLALARQKAPVHVVGLLGVAENMLSGNSYKPGDIVTTMSGRTVEVFDTDCEGRMVLADVLHYAATRFQPRAMVDLATLTYSVMRGLGHVFAGLFATHDALAKGLLEAGETVGERFWRLPLDPAYDENLRSPIADLRQHGRDLEDGDAPVAAAFLRNFAEAIPWVHLDIAGKEMIDEDRALSRSGGTGFGVQLLEEWIHACGPDLKNLAV</sequence>
<comment type="catalytic activity">
    <reaction evidence="1 8">
        <text>Release of an N-terminal amino acid, Xaa-|-Yaa-, in which Xaa is preferably Leu, but may be other amino acids including Pro although not Arg or Lys, and Yaa may be Pro. Amino acid amides and methyl esters are also readily hydrolyzed, but rates on arylamides are exceedingly low.</text>
        <dbReference type="EC" id="3.4.11.1"/>
    </reaction>
</comment>
<comment type="similarity">
    <text evidence="3 8">Belongs to the peptidase M17 family.</text>
</comment>
<dbReference type="HAMAP" id="MF_00181">
    <property type="entry name" value="Cytosol_peptidase_M17"/>
    <property type="match status" value="1"/>
</dbReference>
<dbReference type="GO" id="GO:0006508">
    <property type="term" value="P:proteolysis"/>
    <property type="evidence" value="ECO:0007669"/>
    <property type="project" value="UniProtKB-KW"/>
</dbReference>
<dbReference type="InterPro" id="IPR008283">
    <property type="entry name" value="Peptidase_M17_N"/>
</dbReference>
<keyword evidence="5 8" id="KW-0645">Protease</keyword>
<feature type="active site" evidence="8">
    <location>
        <position position="345"/>
    </location>
</feature>
<dbReference type="Gene3D" id="3.40.220.10">
    <property type="entry name" value="Leucine Aminopeptidase, subunit E, domain 1"/>
    <property type="match status" value="1"/>
</dbReference>
<dbReference type="PANTHER" id="PTHR11963">
    <property type="entry name" value="LEUCINE AMINOPEPTIDASE-RELATED"/>
    <property type="match status" value="1"/>
</dbReference>
<evidence type="ECO:0000256" key="5">
    <source>
        <dbReference type="ARBA" id="ARBA00022670"/>
    </source>
</evidence>
<dbReference type="GO" id="GO:0005737">
    <property type="term" value="C:cytoplasm"/>
    <property type="evidence" value="ECO:0007669"/>
    <property type="project" value="UniProtKB-SubCell"/>
</dbReference>
<keyword evidence="7 8" id="KW-0464">Manganese</keyword>
<feature type="binding site" evidence="8">
    <location>
        <position position="282"/>
    </location>
    <ligand>
        <name>Mn(2+)</name>
        <dbReference type="ChEBI" id="CHEBI:29035"/>
        <label>2</label>
    </ligand>
</feature>
<organism evidence="11 12">
    <name type="scientific">Cereibacter sphaeroides</name>
    <name type="common">Rhodobacter sphaeroides</name>
    <dbReference type="NCBI Taxonomy" id="1063"/>
    <lineage>
        <taxon>Bacteria</taxon>
        <taxon>Pseudomonadati</taxon>
        <taxon>Pseudomonadota</taxon>
        <taxon>Alphaproteobacteria</taxon>
        <taxon>Rhodobacterales</taxon>
        <taxon>Paracoccaceae</taxon>
        <taxon>Cereibacter</taxon>
    </lineage>
</organism>
<keyword evidence="6 8" id="KW-0378">Hydrolase</keyword>
<dbReference type="Pfam" id="PF00883">
    <property type="entry name" value="Peptidase_M17"/>
    <property type="match status" value="1"/>
</dbReference>
<reference evidence="11 12" key="1">
    <citation type="submission" date="2017-08" db="EMBL/GenBank/DDBJ databases">
        <title>Infants hospitalized years apart are colonized by the same room-sourced microbial strains.</title>
        <authorList>
            <person name="Brooks B."/>
            <person name="Olm M.R."/>
            <person name="Firek B.A."/>
            <person name="Baker R."/>
            <person name="Thomas B.C."/>
            <person name="Morowitz M.J."/>
            <person name="Banfield J.F."/>
        </authorList>
    </citation>
    <scope>NUCLEOTIDE SEQUENCE [LARGE SCALE GENOMIC DNA]</scope>
    <source>
        <strain evidence="11">S2_003_000_R2_11</strain>
    </source>
</reference>
<dbReference type="PANTHER" id="PTHR11963:SF23">
    <property type="entry name" value="CYTOSOL AMINOPEPTIDASE"/>
    <property type="match status" value="1"/>
</dbReference>
<dbReference type="GO" id="GO:0070006">
    <property type="term" value="F:metalloaminopeptidase activity"/>
    <property type="evidence" value="ECO:0007669"/>
    <property type="project" value="InterPro"/>
</dbReference>
<dbReference type="EC" id="3.4.11.1" evidence="8"/>
<evidence type="ECO:0000259" key="9">
    <source>
        <dbReference type="Pfam" id="PF00883"/>
    </source>
</evidence>
<keyword evidence="4 8" id="KW-0031">Aminopeptidase</keyword>
<dbReference type="EMBL" id="QFQS01000003">
    <property type="protein sequence ID" value="PZQ97067.1"/>
    <property type="molecule type" value="Genomic_DNA"/>
</dbReference>
<feature type="binding site" evidence="8">
    <location>
        <position position="264"/>
    </location>
    <ligand>
        <name>Mn(2+)</name>
        <dbReference type="ChEBI" id="CHEBI:29035"/>
        <label>2</label>
    </ligand>
</feature>
<comment type="function">
    <text evidence="8">Presumably involved in the processing and regular turnover of intracellular proteins. Catalyzes the removal of unsubstituted N-terminal amino acids from various peptides.</text>
</comment>
<evidence type="ECO:0000256" key="2">
    <source>
        <dbReference type="ARBA" id="ARBA00000967"/>
    </source>
</evidence>
<protein>
    <recommendedName>
        <fullName evidence="8">Probable cytosol aminopeptidase</fullName>
        <ecNumber evidence="8">3.4.11.1</ecNumber>
    </recommendedName>
    <alternativeName>
        <fullName evidence="8">Leucine aminopeptidase</fullName>
        <shortName evidence="8">LAP</shortName>
        <ecNumber evidence="8">3.4.11.10</ecNumber>
    </alternativeName>
    <alternativeName>
        <fullName evidence="8">Leucyl aminopeptidase</fullName>
    </alternativeName>
</protein>
<dbReference type="InterPro" id="IPR011356">
    <property type="entry name" value="Leucine_aapep/pepB"/>
</dbReference>
<dbReference type="SUPFAM" id="SSF53187">
    <property type="entry name" value="Zn-dependent exopeptidases"/>
    <property type="match status" value="1"/>
</dbReference>
<dbReference type="InterPro" id="IPR043472">
    <property type="entry name" value="Macro_dom-like"/>
</dbReference>
<dbReference type="Proteomes" id="UP000248975">
    <property type="component" value="Unassembled WGS sequence"/>
</dbReference>
<dbReference type="SUPFAM" id="SSF52949">
    <property type="entry name" value="Macro domain-like"/>
    <property type="match status" value="1"/>
</dbReference>
<comment type="caution">
    <text evidence="11">The sequence shown here is derived from an EMBL/GenBank/DDBJ whole genome shotgun (WGS) entry which is preliminary data.</text>
</comment>
<evidence type="ECO:0000259" key="10">
    <source>
        <dbReference type="Pfam" id="PF02789"/>
    </source>
</evidence>
<evidence type="ECO:0000256" key="8">
    <source>
        <dbReference type="HAMAP-Rule" id="MF_00181"/>
    </source>
</evidence>
<proteinExistence type="inferred from homology"/>
<dbReference type="AlphaFoldDB" id="A0A2W5TMT2"/>
<name>A0A2W5TMT2_CERSP</name>
<dbReference type="EC" id="3.4.11.10" evidence="8"/>